<protein>
    <submittedName>
        <fullName evidence="1">Uncharacterized protein</fullName>
    </submittedName>
</protein>
<proteinExistence type="predicted"/>
<dbReference type="EMBL" id="JACBZP010000001">
    <property type="protein sequence ID" value="NYI67132.1"/>
    <property type="molecule type" value="Genomic_DNA"/>
</dbReference>
<dbReference type="AlphaFoldDB" id="A0A7Z0A9Y1"/>
<name>A0A7Z0A9Y1_9MICO</name>
<evidence type="ECO:0000313" key="2">
    <source>
        <dbReference type="Proteomes" id="UP000539111"/>
    </source>
</evidence>
<dbReference type="RefSeq" id="WP_179426896.1">
    <property type="nucleotide sequence ID" value="NZ_JACBZP010000001.1"/>
</dbReference>
<reference evidence="1 2" key="1">
    <citation type="submission" date="2020-07" db="EMBL/GenBank/DDBJ databases">
        <title>Sequencing the genomes of 1000 actinobacteria strains.</title>
        <authorList>
            <person name="Klenk H.-P."/>
        </authorList>
    </citation>
    <scope>NUCLEOTIDE SEQUENCE [LARGE SCALE GENOMIC DNA]</scope>
    <source>
        <strain evidence="1 2">DSM 26341</strain>
    </source>
</reference>
<gene>
    <name evidence="1" type="ORF">BJY26_001438</name>
</gene>
<evidence type="ECO:0000313" key="1">
    <source>
        <dbReference type="EMBL" id="NYI67132.1"/>
    </source>
</evidence>
<organism evidence="1 2">
    <name type="scientific">Spelaeicoccus albus</name>
    <dbReference type="NCBI Taxonomy" id="1280376"/>
    <lineage>
        <taxon>Bacteria</taxon>
        <taxon>Bacillati</taxon>
        <taxon>Actinomycetota</taxon>
        <taxon>Actinomycetes</taxon>
        <taxon>Micrococcales</taxon>
        <taxon>Brevibacteriaceae</taxon>
        <taxon>Spelaeicoccus</taxon>
    </lineage>
</organism>
<sequence length="61" mass="6553">MPGVTVLPAEPDKISRWNDSTGGTVPFVLRGHPDRRIAGAVPVVGPMRCTNTKNTEPTVRV</sequence>
<keyword evidence="2" id="KW-1185">Reference proteome</keyword>
<accession>A0A7Z0A9Y1</accession>
<dbReference type="Proteomes" id="UP000539111">
    <property type="component" value="Unassembled WGS sequence"/>
</dbReference>
<comment type="caution">
    <text evidence="1">The sequence shown here is derived from an EMBL/GenBank/DDBJ whole genome shotgun (WGS) entry which is preliminary data.</text>
</comment>